<protein>
    <submittedName>
        <fullName evidence="1">Uncharacterized protein</fullName>
    </submittedName>
</protein>
<dbReference type="AlphaFoldDB" id="A0A3A9KU63"/>
<gene>
    <name evidence="1" type="ORF">CR203_06525</name>
</gene>
<reference evidence="1 2" key="1">
    <citation type="submission" date="2017-10" db="EMBL/GenBank/DDBJ databases">
        <title>Bacillus sp. nov., a halophilic bacterium isolated from a Keqin Lake.</title>
        <authorList>
            <person name="Wang H."/>
        </authorList>
    </citation>
    <scope>NUCLEOTIDE SEQUENCE [LARGE SCALE GENOMIC DNA]</scope>
    <source>
        <strain evidence="1 2">KCTC 13187</strain>
    </source>
</reference>
<dbReference type="EMBL" id="PDOE01000002">
    <property type="protein sequence ID" value="RKL68136.1"/>
    <property type="molecule type" value="Genomic_DNA"/>
</dbReference>
<organism evidence="1 2">
    <name type="scientific">Salipaludibacillus neizhouensis</name>
    <dbReference type="NCBI Taxonomy" id="885475"/>
    <lineage>
        <taxon>Bacteria</taxon>
        <taxon>Bacillati</taxon>
        <taxon>Bacillota</taxon>
        <taxon>Bacilli</taxon>
        <taxon>Bacillales</taxon>
        <taxon>Bacillaceae</taxon>
    </lineage>
</organism>
<proteinExistence type="predicted"/>
<accession>A0A3A9KU63</accession>
<sequence>MSKKNVAPKSAMVVRNEAGKGIDVISAKIIAQALKKGENVFELLETFSNMTRVDDSFIVGEEPQEASAIYLNKLNNYKFTVNRCRKNTFSFSPC</sequence>
<name>A0A3A9KU63_9BACI</name>
<dbReference type="Proteomes" id="UP000281498">
    <property type="component" value="Unassembled WGS sequence"/>
</dbReference>
<evidence type="ECO:0000313" key="2">
    <source>
        <dbReference type="Proteomes" id="UP000281498"/>
    </source>
</evidence>
<comment type="caution">
    <text evidence="1">The sequence shown here is derived from an EMBL/GenBank/DDBJ whole genome shotgun (WGS) entry which is preliminary data.</text>
</comment>
<evidence type="ECO:0000313" key="1">
    <source>
        <dbReference type="EMBL" id="RKL68136.1"/>
    </source>
</evidence>
<keyword evidence="2" id="KW-1185">Reference proteome</keyword>
<dbReference type="RefSeq" id="WP_110938476.1">
    <property type="nucleotide sequence ID" value="NZ_KZ614147.1"/>
</dbReference>